<evidence type="ECO:0000256" key="1">
    <source>
        <dbReference type="ARBA" id="ARBA00004123"/>
    </source>
</evidence>
<evidence type="ECO:0000256" key="3">
    <source>
        <dbReference type="ARBA" id="ARBA00023015"/>
    </source>
</evidence>
<gene>
    <name evidence="8" type="ORF">BDV37DRAFT_277597</name>
</gene>
<feature type="domain" description="Xylanolytic transcriptional activator regulatory" evidence="7">
    <location>
        <begin position="53"/>
        <end position="225"/>
    </location>
</feature>
<comment type="subcellular location">
    <subcellularLocation>
        <location evidence="1">Nucleus</location>
    </subcellularLocation>
</comment>
<sequence length="581" mass="66177">MFSLSFFENERNGPKDAPQRSSEQEAQTNAEPPTTITTDAFRNPDNIQIQVALDTFFMRIYPLPGYAFLHRASLYDRFHRGQTDQCLLLAIIAISTCLTEVDSAKREYAAQCLKKAEQLIINNLSQPSIIRTQALLLIVRCKMCFGEYSSAFPLVSLLSRFAFSLRLNYDDQRVCFLAREARRRLMWAIYMLDQSWAAGLLEFTTCPVDAIYVGLPCPEETWELDVCPETEVQLKSQAKLPGLLAANVCVSYLRDKILRHAKRFAAGNCRAIEIMYGIRELETELENFYLRLPPSSAYSERNLRLRAHSPWLPRFIVLHVLWHQCYCDLYRCITSGLIESIPAATLDEFDNAFVLRCREQCTHHAAQIAGILTSLMDLRLEFPILPLDMAVCAYQCIRLLVHGQRTYGHKISVSRERVKQYQHSCLQIIQTVARTSPSVQTIEHDLKSLIDETQDQNAHPENRPRHTQPQGPRQILSIHSLIARSEFVDDSEELALQDVHASDNPSAYEKHNHEYSGPLNTLELPSPLPSFDTVEHMTPGSTVASQVWLQGGNAFEGAWDEPGIGFDLIRQMQWDGMGYFG</sequence>
<feature type="compositionally biased region" description="Basic and acidic residues" evidence="6">
    <location>
        <begin position="8"/>
        <end position="18"/>
    </location>
</feature>
<dbReference type="CDD" id="cd12148">
    <property type="entry name" value="fungal_TF_MHR"/>
    <property type="match status" value="1"/>
</dbReference>
<organism evidence="8 9">
    <name type="scientific">Aspergillus pseudonomiae</name>
    <dbReference type="NCBI Taxonomy" id="1506151"/>
    <lineage>
        <taxon>Eukaryota</taxon>
        <taxon>Fungi</taxon>
        <taxon>Dikarya</taxon>
        <taxon>Ascomycota</taxon>
        <taxon>Pezizomycotina</taxon>
        <taxon>Eurotiomycetes</taxon>
        <taxon>Eurotiomycetidae</taxon>
        <taxon>Eurotiales</taxon>
        <taxon>Aspergillaceae</taxon>
        <taxon>Aspergillus</taxon>
        <taxon>Aspergillus subgen. Circumdati</taxon>
    </lineage>
</organism>
<evidence type="ECO:0000256" key="6">
    <source>
        <dbReference type="SAM" id="MobiDB-lite"/>
    </source>
</evidence>
<dbReference type="Pfam" id="PF04082">
    <property type="entry name" value="Fungal_trans"/>
    <property type="match status" value="1"/>
</dbReference>
<feature type="region of interest" description="Disordered" evidence="6">
    <location>
        <begin position="1"/>
        <end position="40"/>
    </location>
</feature>
<proteinExistence type="predicted"/>
<evidence type="ECO:0000256" key="4">
    <source>
        <dbReference type="ARBA" id="ARBA00023163"/>
    </source>
</evidence>
<evidence type="ECO:0000313" key="8">
    <source>
        <dbReference type="EMBL" id="KAE8409948.1"/>
    </source>
</evidence>
<evidence type="ECO:0000259" key="7">
    <source>
        <dbReference type="Pfam" id="PF04082"/>
    </source>
</evidence>
<dbReference type="AlphaFoldDB" id="A0A5N7DWR7"/>
<dbReference type="PANTHER" id="PTHR47338">
    <property type="entry name" value="ZN(II)2CYS6 TRANSCRIPTION FACTOR (EUROFUNG)-RELATED"/>
    <property type="match status" value="1"/>
</dbReference>
<dbReference type="OrthoDB" id="2563500at2759"/>
<dbReference type="GO" id="GO:0005634">
    <property type="term" value="C:nucleus"/>
    <property type="evidence" value="ECO:0007669"/>
    <property type="project" value="UniProtKB-SubCell"/>
</dbReference>
<feature type="region of interest" description="Disordered" evidence="6">
    <location>
        <begin position="454"/>
        <end position="473"/>
    </location>
</feature>
<name>A0A5N7DWR7_9EURO</name>
<evidence type="ECO:0000256" key="5">
    <source>
        <dbReference type="ARBA" id="ARBA00023242"/>
    </source>
</evidence>
<protein>
    <recommendedName>
        <fullName evidence="7">Xylanolytic transcriptional activator regulatory domain-containing protein</fullName>
    </recommendedName>
</protein>
<dbReference type="Proteomes" id="UP000325579">
    <property type="component" value="Unassembled WGS sequence"/>
</dbReference>
<keyword evidence="5" id="KW-0539">Nucleus</keyword>
<keyword evidence="2" id="KW-0479">Metal-binding</keyword>
<dbReference type="InterPro" id="IPR007219">
    <property type="entry name" value="XnlR_reg_dom"/>
</dbReference>
<dbReference type="RefSeq" id="XP_031947267.1">
    <property type="nucleotide sequence ID" value="XM_032085807.1"/>
</dbReference>
<dbReference type="EMBL" id="ML736738">
    <property type="protein sequence ID" value="KAE8409948.1"/>
    <property type="molecule type" value="Genomic_DNA"/>
</dbReference>
<evidence type="ECO:0000313" key="9">
    <source>
        <dbReference type="Proteomes" id="UP000325579"/>
    </source>
</evidence>
<keyword evidence="4" id="KW-0804">Transcription</keyword>
<accession>A0A5N7DWR7</accession>
<dbReference type="GO" id="GO:0003677">
    <property type="term" value="F:DNA binding"/>
    <property type="evidence" value="ECO:0007669"/>
    <property type="project" value="InterPro"/>
</dbReference>
<keyword evidence="3" id="KW-0805">Transcription regulation</keyword>
<dbReference type="GO" id="GO:0008270">
    <property type="term" value="F:zinc ion binding"/>
    <property type="evidence" value="ECO:0007669"/>
    <property type="project" value="InterPro"/>
</dbReference>
<dbReference type="GO" id="GO:0006351">
    <property type="term" value="P:DNA-templated transcription"/>
    <property type="evidence" value="ECO:0007669"/>
    <property type="project" value="InterPro"/>
</dbReference>
<dbReference type="GeneID" id="43670498"/>
<keyword evidence="9" id="KW-1185">Reference proteome</keyword>
<dbReference type="InterPro" id="IPR050815">
    <property type="entry name" value="TF_fung"/>
</dbReference>
<reference evidence="8 9" key="1">
    <citation type="submission" date="2019-04" db="EMBL/GenBank/DDBJ databases">
        <authorList>
            <consortium name="DOE Joint Genome Institute"/>
            <person name="Mondo S."/>
            <person name="Kjaerbolling I."/>
            <person name="Vesth T."/>
            <person name="Frisvad J.C."/>
            <person name="Nybo J.L."/>
            <person name="Theobald S."/>
            <person name="Kildgaard S."/>
            <person name="Isbrandt T."/>
            <person name="Kuo A."/>
            <person name="Sato A."/>
            <person name="Lyhne E.K."/>
            <person name="Kogle M.E."/>
            <person name="Wiebenga A."/>
            <person name="Kun R.S."/>
            <person name="Lubbers R.J."/>
            <person name="Makela M.R."/>
            <person name="Barry K."/>
            <person name="Chovatia M."/>
            <person name="Clum A."/>
            <person name="Daum C."/>
            <person name="Haridas S."/>
            <person name="He G."/>
            <person name="LaButti K."/>
            <person name="Lipzen A."/>
            <person name="Riley R."/>
            <person name="Salamov A."/>
            <person name="Simmons B.A."/>
            <person name="Magnuson J.K."/>
            <person name="Henrissat B."/>
            <person name="Mortensen U.H."/>
            <person name="Larsen T.O."/>
            <person name="Devries R.P."/>
            <person name="Grigoriev I.V."/>
            <person name="Machida M."/>
            <person name="Baker S.E."/>
            <person name="Andersen M.R."/>
            <person name="Cantor M.N."/>
            <person name="Hua S.X."/>
        </authorList>
    </citation>
    <scope>NUCLEOTIDE SEQUENCE [LARGE SCALE GENOMIC DNA]</scope>
    <source>
        <strain evidence="8 9">CBS 119388</strain>
    </source>
</reference>
<dbReference type="GO" id="GO:0000981">
    <property type="term" value="F:DNA-binding transcription factor activity, RNA polymerase II-specific"/>
    <property type="evidence" value="ECO:0007669"/>
    <property type="project" value="InterPro"/>
</dbReference>
<dbReference type="PANTHER" id="PTHR47338:SF7">
    <property type="entry name" value="ZN(II)2CYS6 TRANSCRIPTION FACTOR (EUROFUNG)"/>
    <property type="match status" value="1"/>
</dbReference>
<feature type="compositionally biased region" description="Polar residues" evidence="6">
    <location>
        <begin position="19"/>
        <end position="40"/>
    </location>
</feature>
<evidence type="ECO:0000256" key="2">
    <source>
        <dbReference type="ARBA" id="ARBA00022723"/>
    </source>
</evidence>